<feature type="region of interest" description="Disordered" evidence="1">
    <location>
        <begin position="155"/>
        <end position="188"/>
    </location>
</feature>
<feature type="domain" description="Domain of unknown function with conserved HDNR motif" evidence="2">
    <location>
        <begin position="1"/>
        <end position="170"/>
    </location>
</feature>
<evidence type="ECO:0000313" key="4">
    <source>
        <dbReference type="Proteomes" id="UP001374579"/>
    </source>
</evidence>
<protein>
    <recommendedName>
        <fullName evidence="2">Domain of unknown function with conserved HDNR motif domain-containing protein</fullName>
    </recommendedName>
</protein>
<dbReference type="Proteomes" id="UP001374579">
    <property type="component" value="Unassembled WGS sequence"/>
</dbReference>
<keyword evidence="4" id="KW-1185">Reference proteome</keyword>
<evidence type="ECO:0000259" key="2">
    <source>
        <dbReference type="Pfam" id="PF15115"/>
    </source>
</evidence>
<name>A0AAN9BPS0_9CAEN</name>
<gene>
    <name evidence="3" type="ORF">V1264_013525</name>
</gene>
<comment type="caution">
    <text evidence="3">The sequence shown here is derived from an EMBL/GenBank/DDBJ whole genome shotgun (WGS) entry which is preliminary data.</text>
</comment>
<feature type="compositionally biased region" description="Polar residues" evidence="1">
    <location>
        <begin position="159"/>
        <end position="173"/>
    </location>
</feature>
<proteinExistence type="predicted"/>
<evidence type="ECO:0000313" key="3">
    <source>
        <dbReference type="EMBL" id="KAK7109492.1"/>
    </source>
</evidence>
<dbReference type="PANTHER" id="PTHR35440">
    <property type="entry name" value="TESTIS-EXPRESSED PROTEIN 36"/>
    <property type="match status" value="1"/>
</dbReference>
<sequence length="250" mass="28144">MTKGRRFVPPQDREGIWFRHRGADNCTDGGMARGEVTSTGRMLAAPFIGLGHPRPPPPRFDQRAQTTYHKTNPFSYHDNRHTIQDRGEYFGDGQDSRFLGRKVVPLHSRQHSTGPGFLKHNSRNPVDYEYNTVFATSFTGRPTDQQPTSARLYHRTRQEPPSGSVPLSTTTTEWFPPAPEVKPTRSSTRVLGTSLQPYSKHNTWQYSYQGLPRVYPPYGEPIKLRPGVDNVLNRYGAAFTASRATAAADS</sequence>
<dbReference type="PANTHER" id="PTHR35440:SF1">
    <property type="entry name" value="TESTIS-EXPRESSED PROTEIN 36"/>
    <property type="match status" value="1"/>
</dbReference>
<evidence type="ECO:0000256" key="1">
    <source>
        <dbReference type="SAM" id="MobiDB-lite"/>
    </source>
</evidence>
<dbReference type="InterPro" id="IPR029369">
    <property type="entry name" value="HDNR"/>
</dbReference>
<dbReference type="Pfam" id="PF15115">
    <property type="entry name" value="HDNR"/>
    <property type="match status" value="1"/>
</dbReference>
<reference evidence="3 4" key="1">
    <citation type="submission" date="2024-02" db="EMBL/GenBank/DDBJ databases">
        <title>Chromosome-scale genome assembly of the rough periwinkle Littorina saxatilis.</title>
        <authorList>
            <person name="De Jode A."/>
            <person name="Faria R."/>
            <person name="Formenti G."/>
            <person name="Sims Y."/>
            <person name="Smith T.P."/>
            <person name="Tracey A."/>
            <person name="Wood J.M.D."/>
            <person name="Zagrodzka Z.B."/>
            <person name="Johannesson K."/>
            <person name="Butlin R.K."/>
            <person name="Leder E.H."/>
        </authorList>
    </citation>
    <scope>NUCLEOTIDE SEQUENCE [LARGE SCALE GENOMIC DNA]</scope>
    <source>
        <strain evidence="3">Snail1</strain>
        <tissue evidence="3">Muscle</tissue>
    </source>
</reference>
<dbReference type="EMBL" id="JBAMIC010000003">
    <property type="protein sequence ID" value="KAK7109492.1"/>
    <property type="molecule type" value="Genomic_DNA"/>
</dbReference>
<dbReference type="AlphaFoldDB" id="A0AAN9BPS0"/>
<organism evidence="3 4">
    <name type="scientific">Littorina saxatilis</name>
    <dbReference type="NCBI Taxonomy" id="31220"/>
    <lineage>
        <taxon>Eukaryota</taxon>
        <taxon>Metazoa</taxon>
        <taxon>Spiralia</taxon>
        <taxon>Lophotrochozoa</taxon>
        <taxon>Mollusca</taxon>
        <taxon>Gastropoda</taxon>
        <taxon>Caenogastropoda</taxon>
        <taxon>Littorinimorpha</taxon>
        <taxon>Littorinoidea</taxon>
        <taxon>Littorinidae</taxon>
        <taxon>Littorina</taxon>
    </lineage>
</organism>
<accession>A0AAN9BPS0</accession>